<protein>
    <recommendedName>
        <fullName evidence="2">Activator of Hsp90 ATPase homologue 1/2-like C-terminal domain-containing protein</fullName>
    </recommendedName>
</protein>
<gene>
    <name evidence="3" type="ORF">BN1080_01065</name>
</gene>
<keyword evidence="4" id="KW-1185">Reference proteome</keyword>
<evidence type="ECO:0000313" key="3">
    <source>
        <dbReference type="EMBL" id="CEG22144.1"/>
    </source>
</evidence>
<dbReference type="OrthoDB" id="9803476at2"/>
<sequence length="161" mass="18838">MRAEIIQDKQGYTATFSRTLAHTPQSVWQMLTDNQKLKQWFSELSVEDLKEGGTMRFDFEDGSYEELAILEYEEGSILGFEWWKDQVHFEVRSLNRDTQLLLIETIRQITPHTAKDLTGWHVCLDVIQARLDGAEIDRDQEWQKELPEYERLLDSLTGSLG</sequence>
<feature type="domain" description="Activator of Hsp90 ATPase homologue 1/2-like C-terminal" evidence="2">
    <location>
        <begin position="22"/>
        <end position="131"/>
    </location>
</feature>
<reference evidence="3 4" key="1">
    <citation type="submission" date="2014-09" db="EMBL/GenBank/DDBJ databases">
        <authorList>
            <person name="Urmite Genomes Urmite Genomes"/>
        </authorList>
    </citation>
    <scope>NUCLEOTIDE SEQUENCE [LARGE SCALE GENOMIC DNA]</scope>
    <source>
        <strain evidence="3 4">ES2</strain>
    </source>
</reference>
<dbReference type="Gene3D" id="3.30.530.20">
    <property type="match status" value="1"/>
</dbReference>
<dbReference type="AlphaFoldDB" id="A0A098EIM2"/>
<dbReference type="Pfam" id="PF08327">
    <property type="entry name" value="AHSA1"/>
    <property type="match status" value="1"/>
</dbReference>
<dbReference type="Proteomes" id="UP000043699">
    <property type="component" value="Unassembled WGS sequence"/>
</dbReference>
<evidence type="ECO:0000313" key="4">
    <source>
        <dbReference type="Proteomes" id="UP000043699"/>
    </source>
</evidence>
<dbReference type="RefSeq" id="WP_052650870.1">
    <property type="nucleotide sequence ID" value="NZ_CCXS01000001.1"/>
</dbReference>
<dbReference type="SUPFAM" id="SSF55961">
    <property type="entry name" value="Bet v1-like"/>
    <property type="match status" value="1"/>
</dbReference>
<dbReference type="EMBL" id="CCXS01000001">
    <property type="protein sequence ID" value="CEG22144.1"/>
    <property type="molecule type" value="Genomic_DNA"/>
</dbReference>
<comment type="similarity">
    <text evidence="1">Belongs to the AHA1 family.</text>
</comment>
<accession>A0A098EIM2</accession>
<dbReference type="STRING" id="1499687.BN1080_01065"/>
<proteinExistence type="inferred from homology"/>
<name>A0A098EIM2_9BACL</name>
<evidence type="ECO:0000259" key="2">
    <source>
        <dbReference type="Pfam" id="PF08327"/>
    </source>
</evidence>
<dbReference type="InterPro" id="IPR023393">
    <property type="entry name" value="START-like_dom_sf"/>
</dbReference>
<organism evidence="3 4">
    <name type="scientific">Planococcus massiliensis</name>
    <dbReference type="NCBI Taxonomy" id="1499687"/>
    <lineage>
        <taxon>Bacteria</taxon>
        <taxon>Bacillati</taxon>
        <taxon>Bacillota</taxon>
        <taxon>Bacilli</taxon>
        <taxon>Bacillales</taxon>
        <taxon>Caryophanaceae</taxon>
        <taxon>Planococcus</taxon>
    </lineage>
</organism>
<dbReference type="InterPro" id="IPR013538">
    <property type="entry name" value="ASHA1/2-like_C"/>
</dbReference>
<evidence type="ECO:0000256" key="1">
    <source>
        <dbReference type="ARBA" id="ARBA00006817"/>
    </source>
</evidence>